<feature type="chain" id="PRO_5045425665" description="Lectin-like protein BA14k" evidence="7">
    <location>
        <begin position="28"/>
        <end position="155"/>
    </location>
</feature>
<evidence type="ECO:0000256" key="3">
    <source>
        <dbReference type="ARBA" id="ARBA00020552"/>
    </source>
</evidence>
<sequence>MRYRLSTLAFSSLVALGLMAGSGAANASALSAAGTSVDPVRTLSETANPSASVQKVHERRYRHGRKRHFKRHHVRPRAGIYFEFGTGGYRYDPPYYVRPHYVRPRYVRPRPARPYRLNRHHVSWCYDRYRSYRAYDNTFQPYHGPRRQCRSPYMY</sequence>
<feature type="signal peptide" evidence="7">
    <location>
        <begin position="1"/>
        <end position="27"/>
    </location>
</feature>
<evidence type="ECO:0000256" key="2">
    <source>
        <dbReference type="ARBA" id="ARBA00010270"/>
    </source>
</evidence>
<gene>
    <name evidence="8" type="ORF">NTH_00519</name>
</gene>
<keyword evidence="4" id="KW-1003">Cell membrane</keyword>
<dbReference type="InterPro" id="IPR012413">
    <property type="entry name" value="BA14K"/>
</dbReference>
<evidence type="ECO:0000256" key="5">
    <source>
        <dbReference type="ARBA" id="ARBA00022734"/>
    </source>
</evidence>
<accession>A0ABY5MH92</accession>
<evidence type="ECO:0000313" key="9">
    <source>
        <dbReference type="Proteomes" id="UP001342418"/>
    </source>
</evidence>
<comment type="similarity">
    <text evidence="2">Belongs to the BA14k family.</text>
</comment>
<comment type="subcellular location">
    <subcellularLocation>
        <location evidence="1">Membrane</location>
        <topology evidence="1">Single-pass membrane protein</topology>
    </subcellularLocation>
</comment>
<dbReference type="Pfam" id="PF07886">
    <property type="entry name" value="BA14K"/>
    <property type="match status" value="1"/>
</dbReference>
<dbReference type="RefSeq" id="WP_338528529.1">
    <property type="nucleotide sequence ID" value="NZ_CP030941.1"/>
</dbReference>
<evidence type="ECO:0000313" key="8">
    <source>
        <dbReference type="EMBL" id="UUP16078.1"/>
    </source>
</evidence>
<reference evidence="8 9" key="1">
    <citation type="submission" date="2018-07" db="EMBL/GenBank/DDBJ databases">
        <title>Genome sequence of Nitratireductor thuwali#1536.</title>
        <authorList>
            <person name="Michoud G."/>
            <person name="Merlino G."/>
            <person name="Sefrji F.O."/>
            <person name="Daffonchio D."/>
        </authorList>
    </citation>
    <scope>NUCLEOTIDE SEQUENCE [LARGE SCALE GENOMIC DNA]</scope>
    <source>
        <strain evidence="9">Nit1536</strain>
    </source>
</reference>
<dbReference type="Proteomes" id="UP001342418">
    <property type="component" value="Chromosome"/>
</dbReference>
<name>A0ABY5MH92_9HYPH</name>
<comment type="function">
    <text evidence="6">Has immunoglobulin-binding and hemagglutination properties, and can bind to mannose. Essential for virulence. May be involved in LPS biosynthesis or polysaccharide transport.</text>
</comment>
<evidence type="ECO:0000256" key="6">
    <source>
        <dbReference type="ARBA" id="ARBA00025321"/>
    </source>
</evidence>
<organism evidence="8 9">
    <name type="scientific">Nitratireductor thuwali</name>
    <dbReference type="NCBI Taxonomy" id="2267699"/>
    <lineage>
        <taxon>Bacteria</taxon>
        <taxon>Pseudomonadati</taxon>
        <taxon>Pseudomonadota</taxon>
        <taxon>Alphaproteobacteria</taxon>
        <taxon>Hyphomicrobiales</taxon>
        <taxon>Phyllobacteriaceae</taxon>
        <taxon>Nitratireductor</taxon>
    </lineage>
</organism>
<dbReference type="EMBL" id="CP030941">
    <property type="protein sequence ID" value="UUP16078.1"/>
    <property type="molecule type" value="Genomic_DNA"/>
</dbReference>
<evidence type="ECO:0000256" key="4">
    <source>
        <dbReference type="ARBA" id="ARBA00022475"/>
    </source>
</evidence>
<evidence type="ECO:0000256" key="7">
    <source>
        <dbReference type="SAM" id="SignalP"/>
    </source>
</evidence>
<keyword evidence="5" id="KW-0430">Lectin</keyword>
<protein>
    <recommendedName>
        <fullName evidence="3">Lectin-like protein BA14k</fullName>
    </recommendedName>
</protein>
<keyword evidence="9" id="KW-1185">Reference proteome</keyword>
<proteinExistence type="inferred from homology"/>
<evidence type="ECO:0000256" key="1">
    <source>
        <dbReference type="ARBA" id="ARBA00004167"/>
    </source>
</evidence>
<keyword evidence="7" id="KW-0732">Signal</keyword>
<keyword evidence="4" id="KW-0472">Membrane</keyword>